<evidence type="ECO:0000256" key="1">
    <source>
        <dbReference type="SAM" id="MobiDB-lite"/>
    </source>
</evidence>
<sequence length="344" mass="36065">MRSVYMTGRSSGEVAKSRRSMLASWSSTTSTSPEPLEPELVAVRSGEGRGMTCAGLRAVDRGGGWTAGCCDEVDGSAVADELLDPFSSSSIWLRRSSMYAIVPCEVEGQAEKPGQLTCETLTSSISSLCNPPRSPASSPRPLFRPRSLARAILRSPSSLRLGTVSLSTCRHWLIFSRLLRSISECETLRFEDPATPAARDDEAVGGGEVEGLGSLTLGSSSSRSKGEGWRGRLRAAAIAAERRGRLAVDDSGSQSSSSMIWRNAEASFEAGGGESKDARREGSVGRGRLAVVPVDVVVTSLCGMRGGGSSTRWSTGSVVAGRGTKVERGVGGSHACSCCSCLFA</sequence>
<dbReference type="EMBL" id="LCTV02000007">
    <property type="protein sequence ID" value="PRQ73561.1"/>
    <property type="molecule type" value="Genomic_DNA"/>
</dbReference>
<feature type="region of interest" description="Disordered" evidence="1">
    <location>
        <begin position="196"/>
        <end position="228"/>
    </location>
</feature>
<dbReference type="AlphaFoldDB" id="A0A2T0A6B3"/>
<feature type="compositionally biased region" description="Low complexity" evidence="1">
    <location>
        <begin position="211"/>
        <end position="223"/>
    </location>
</feature>
<dbReference type="Proteomes" id="UP000239560">
    <property type="component" value="Unassembled WGS sequence"/>
</dbReference>
<evidence type="ECO:0000313" key="3">
    <source>
        <dbReference type="Proteomes" id="UP000239560"/>
    </source>
</evidence>
<proteinExistence type="predicted"/>
<comment type="caution">
    <text evidence="2">The sequence shown here is derived from an EMBL/GenBank/DDBJ whole genome shotgun (WGS) entry which is preliminary data.</text>
</comment>
<gene>
    <name evidence="2" type="ORF">AAT19DRAFT_15128</name>
</gene>
<organism evidence="2 3">
    <name type="scientific">Rhodotorula toruloides</name>
    <name type="common">Yeast</name>
    <name type="synonym">Rhodosporidium toruloides</name>
    <dbReference type="NCBI Taxonomy" id="5286"/>
    <lineage>
        <taxon>Eukaryota</taxon>
        <taxon>Fungi</taxon>
        <taxon>Dikarya</taxon>
        <taxon>Basidiomycota</taxon>
        <taxon>Pucciniomycotina</taxon>
        <taxon>Microbotryomycetes</taxon>
        <taxon>Sporidiobolales</taxon>
        <taxon>Sporidiobolaceae</taxon>
        <taxon>Rhodotorula</taxon>
    </lineage>
</organism>
<protein>
    <submittedName>
        <fullName evidence="2">Uncharacterized protein</fullName>
    </submittedName>
</protein>
<evidence type="ECO:0000313" key="2">
    <source>
        <dbReference type="EMBL" id="PRQ73561.1"/>
    </source>
</evidence>
<reference evidence="2 3" key="1">
    <citation type="journal article" date="2018" name="Elife">
        <title>Functional genomics of lipid metabolism in the oleaginous yeast Rhodosporidium toruloides.</title>
        <authorList>
            <person name="Coradetti S.T."/>
            <person name="Pinel D."/>
            <person name="Geiselman G."/>
            <person name="Ito M."/>
            <person name="Mondo S."/>
            <person name="Reilly M.C."/>
            <person name="Cheng Y.F."/>
            <person name="Bauer S."/>
            <person name="Grigoriev I."/>
            <person name="Gladden J.M."/>
            <person name="Simmons B.A."/>
            <person name="Brem R."/>
            <person name="Arkin A.P."/>
            <person name="Skerker J.M."/>
        </authorList>
    </citation>
    <scope>NUCLEOTIDE SEQUENCE [LARGE SCALE GENOMIC DNA]</scope>
    <source>
        <strain evidence="2 3">NBRC 0880</strain>
    </source>
</reference>
<name>A0A2T0A6B3_RHOTO</name>
<accession>A0A2T0A6B3</accession>